<dbReference type="EMBL" id="JAUTXU010000006">
    <property type="protein sequence ID" value="KAK3724123.1"/>
    <property type="molecule type" value="Genomic_DNA"/>
</dbReference>
<evidence type="ECO:0000313" key="1">
    <source>
        <dbReference type="EMBL" id="KAK3724123.1"/>
    </source>
</evidence>
<protein>
    <submittedName>
        <fullName evidence="1">Uncharacterized protein</fullName>
    </submittedName>
</protein>
<comment type="caution">
    <text evidence="1">The sequence shown here is derived from an EMBL/GenBank/DDBJ whole genome shotgun (WGS) entry which is preliminary data.</text>
</comment>
<sequence>MATNAAAKCFAVPELFDMIFLHLPMENLFVAQGISSTFRDAINTSRQLRRIMWLEKPLDYEPDDSALNPLCNSSTQSGTLNPLSIQLRCFDPTYNATGGLIGFECLLIGTLHMSPRDVRLQSRPYQKLGSWRDTLVQSSPYRILLQPSMGVHGHTLQLTSDTTLGKIVDMLDDELEKVLEPAM</sequence>
<evidence type="ECO:0000313" key="2">
    <source>
        <dbReference type="Proteomes" id="UP001281147"/>
    </source>
</evidence>
<gene>
    <name evidence="1" type="ORF">LTR37_001245</name>
</gene>
<keyword evidence="2" id="KW-1185">Reference proteome</keyword>
<name>A0ACC3NWH9_9PEZI</name>
<dbReference type="Proteomes" id="UP001281147">
    <property type="component" value="Unassembled WGS sequence"/>
</dbReference>
<accession>A0ACC3NWH9</accession>
<organism evidence="1 2">
    <name type="scientific">Vermiconidia calcicola</name>
    <dbReference type="NCBI Taxonomy" id="1690605"/>
    <lineage>
        <taxon>Eukaryota</taxon>
        <taxon>Fungi</taxon>
        <taxon>Dikarya</taxon>
        <taxon>Ascomycota</taxon>
        <taxon>Pezizomycotina</taxon>
        <taxon>Dothideomycetes</taxon>
        <taxon>Dothideomycetidae</taxon>
        <taxon>Mycosphaerellales</taxon>
        <taxon>Extremaceae</taxon>
        <taxon>Vermiconidia</taxon>
    </lineage>
</organism>
<reference evidence="1" key="1">
    <citation type="submission" date="2023-07" db="EMBL/GenBank/DDBJ databases">
        <title>Black Yeasts Isolated from many extreme environments.</title>
        <authorList>
            <person name="Coleine C."/>
            <person name="Stajich J.E."/>
            <person name="Selbmann L."/>
        </authorList>
    </citation>
    <scope>NUCLEOTIDE SEQUENCE</scope>
    <source>
        <strain evidence="1">CCFEE 5714</strain>
    </source>
</reference>
<proteinExistence type="predicted"/>